<evidence type="ECO:0000259" key="8">
    <source>
        <dbReference type="Pfam" id="PF00764"/>
    </source>
</evidence>
<evidence type="ECO:0000256" key="2">
    <source>
        <dbReference type="ARBA" id="ARBA00012286"/>
    </source>
</evidence>
<dbReference type="GO" id="GO:0004055">
    <property type="term" value="F:argininosuccinate synthase activity"/>
    <property type="evidence" value="ECO:0007669"/>
    <property type="project" value="UniProtKB-EC"/>
</dbReference>
<sequence>MNRNDKRIGIFSSGGLTSWSVCRFLKECNFDIIAFLADVGQKDEENIDDFLKDCKKAEIPVVKIDLKKEIAEMGVLMVKYLAKYEGGYWNSTGALRAVLVKNISNLMREYKCTMFSHGCVGGGNDQKRFDNYGNIFLKDIEVQAPWSNQEFLSKFRNRDDMVNYLLSFGNYSTLDKKRNSSTDGSLIGTSHEGTNIENLNFDYSSVVKPVMSVMPYKAEDKDEKIELTFKSGVITQINGNKVTPLEALCICNDIAGNNGVSLFSVVENRIKDTKCRGIYESPGMNLLGYAMLKIYESTIGKREFELLTNMSKIIGKQIYQGRFFENSTTAACKAIDQLAENANGTVRLSIYKGNIHCCSISDYYISNSNVQQKRFAHGGHIWDKK</sequence>
<keyword evidence="5" id="KW-0028">Amino-acid biosynthesis</keyword>
<dbReference type="GO" id="GO:0005524">
    <property type="term" value="F:ATP binding"/>
    <property type="evidence" value="ECO:0007669"/>
    <property type="project" value="UniProtKB-KW"/>
</dbReference>
<dbReference type="GO" id="GO:0005737">
    <property type="term" value="C:cytoplasm"/>
    <property type="evidence" value="ECO:0007669"/>
    <property type="project" value="TreeGrafter"/>
</dbReference>
<dbReference type="EMBL" id="JABSWW010000001">
    <property type="protein sequence ID" value="NRT88953.1"/>
    <property type="molecule type" value="Genomic_DNA"/>
</dbReference>
<dbReference type="InterPro" id="IPR024074">
    <property type="entry name" value="AS_cat/multimer_dom_body"/>
</dbReference>
<evidence type="ECO:0000256" key="1">
    <source>
        <dbReference type="ARBA" id="ARBA00004967"/>
    </source>
</evidence>
<dbReference type="AlphaFoldDB" id="A0AAX0B2N8"/>
<dbReference type="InterPro" id="IPR048268">
    <property type="entry name" value="Arginosuc_syn_C"/>
</dbReference>
<reference evidence="10" key="1">
    <citation type="submission" date="2020-05" db="EMBL/GenBank/DDBJ databases">
        <authorList>
            <person name="Brown S."/>
            <person name="Huntemann M."/>
            <person name="Clum A."/>
            <person name="Spunde A."/>
            <person name="Palaniappan K."/>
            <person name="Ritter S."/>
            <person name="Mikhailova N."/>
            <person name="Chen I.-M."/>
            <person name="Stamatis D."/>
            <person name="Reddy T."/>
            <person name="O'Malley R."/>
            <person name="Daum C."/>
            <person name="Shapiro N."/>
            <person name="Ivanova N."/>
            <person name="Kyrpides N."/>
            <person name="Woyke T."/>
        </authorList>
    </citation>
    <scope>NUCLEOTIDE SEQUENCE</scope>
    <source>
        <strain evidence="10">DJ080</strain>
    </source>
</reference>
<keyword evidence="6" id="KW-0547">Nucleotide-binding</keyword>
<proteinExistence type="predicted"/>
<gene>
    <name evidence="10" type="ORF">B0H41_002632</name>
</gene>
<evidence type="ECO:0000256" key="4">
    <source>
        <dbReference type="ARBA" id="ARBA00022598"/>
    </source>
</evidence>
<dbReference type="PANTHER" id="PTHR11587:SF2">
    <property type="entry name" value="ARGININOSUCCINATE SYNTHASE"/>
    <property type="match status" value="1"/>
</dbReference>
<feature type="domain" description="Arginosuccinate synthase-like N-terminal" evidence="8">
    <location>
        <begin position="13"/>
        <end position="150"/>
    </location>
</feature>
<organism evidence="10 11">
    <name type="scientific">Clostridium beijerinckii</name>
    <name type="common">Clostridium MP</name>
    <dbReference type="NCBI Taxonomy" id="1520"/>
    <lineage>
        <taxon>Bacteria</taxon>
        <taxon>Bacillati</taxon>
        <taxon>Bacillota</taxon>
        <taxon>Clostridia</taxon>
        <taxon>Eubacteriales</taxon>
        <taxon>Clostridiaceae</taxon>
        <taxon>Clostridium</taxon>
    </lineage>
</organism>
<dbReference type="GO" id="GO:0006526">
    <property type="term" value="P:L-arginine biosynthetic process"/>
    <property type="evidence" value="ECO:0007669"/>
    <property type="project" value="UniProtKB-KW"/>
</dbReference>
<keyword evidence="4 10" id="KW-0436">Ligase</keyword>
<dbReference type="SUPFAM" id="SSF69864">
    <property type="entry name" value="Argininosuccinate synthetase, C-terminal domain"/>
    <property type="match status" value="1"/>
</dbReference>
<dbReference type="GO" id="GO:0000053">
    <property type="term" value="P:argininosuccinate metabolic process"/>
    <property type="evidence" value="ECO:0007669"/>
    <property type="project" value="TreeGrafter"/>
</dbReference>
<comment type="pathway">
    <text evidence="1">Amino-acid biosynthesis; L-arginine biosynthesis; L-arginine from L-ornithine and carbamoyl phosphate: step 2/3.</text>
</comment>
<dbReference type="GO" id="GO:0000050">
    <property type="term" value="P:urea cycle"/>
    <property type="evidence" value="ECO:0007669"/>
    <property type="project" value="TreeGrafter"/>
</dbReference>
<protein>
    <recommendedName>
        <fullName evidence="2">argininosuccinate synthase</fullName>
        <ecNumber evidence="2">6.3.4.5</ecNumber>
    </recommendedName>
</protein>
<name>A0AAX0B2N8_CLOBE</name>
<dbReference type="Gene3D" id="3.40.50.620">
    <property type="entry name" value="HUPs"/>
    <property type="match status" value="1"/>
</dbReference>
<dbReference type="Proteomes" id="UP001193748">
    <property type="component" value="Unassembled WGS sequence"/>
</dbReference>
<keyword evidence="7" id="KW-0067">ATP-binding</keyword>
<dbReference type="InterPro" id="IPR001518">
    <property type="entry name" value="Arginosuc_synth"/>
</dbReference>
<dbReference type="Pfam" id="PF00764">
    <property type="entry name" value="Arginosuc_synth"/>
    <property type="match status" value="1"/>
</dbReference>
<dbReference type="PANTHER" id="PTHR11587">
    <property type="entry name" value="ARGININOSUCCINATE SYNTHASE"/>
    <property type="match status" value="1"/>
</dbReference>
<dbReference type="InterPro" id="IPR014729">
    <property type="entry name" value="Rossmann-like_a/b/a_fold"/>
</dbReference>
<keyword evidence="3" id="KW-0055">Arginine biosynthesis</keyword>
<evidence type="ECO:0000256" key="6">
    <source>
        <dbReference type="ARBA" id="ARBA00022741"/>
    </source>
</evidence>
<dbReference type="EC" id="6.3.4.5" evidence="2"/>
<evidence type="ECO:0000256" key="5">
    <source>
        <dbReference type="ARBA" id="ARBA00022605"/>
    </source>
</evidence>
<dbReference type="Gene3D" id="3.90.1260.10">
    <property type="entry name" value="Argininosuccinate synthetase, chain A, domain 2"/>
    <property type="match status" value="1"/>
</dbReference>
<evidence type="ECO:0000256" key="7">
    <source>
        <dbReference type="ARBA" id="ARBA00022840"/>
    </source>
</evidence>
<reference evidence="10" key="2">
    <citation type="journal article" date="2022" name="Nat. Biotechnol.">
        <title>Carbon-negative production of acetone and isopropanol by gas fermentation at industrial pilot scale.</title>
        <authorList>
            <person name="Liew F.E."/>
            <person name="Nogle R."/>
            <person name="Abdalla T."/>
            <person name="Rasor B.J."/>
            <person name="Canter C."/>
            <person name="Jensen R.O."/>
            <person name="Wang L."/>
            <person name="Strutz J."/>
            <person name="Chirania P."/>
            <person name="De Tissera S."/>
            <person name="Mueller A.P."/>
            <person name="Ruan Z."/>
            <person name="Gao A."/>
            <person name="Tran L."/>
            <person name="Engle N.L."/>
            <person name="Bromley J.C."/>
            <person name="Daniell J."/>
            <person name="Conrado R."/>
            <person name="Tschaplinski T.J."/>
            <person name="Giannone R.J."/>
            <person name="Hettich R.L."/>
            <person name="Karim A.S."/>
            <person name="Simpson S.D."/>
            <person name="Brown S.D."/>
            <person name="Leang C."/>
            <person name="Jewett M.C."/>
            <person name="Kopke M."/>
        </authorList>
    </citation>
    <scope>NUCLEOTIDE SEQUENCE</scope>
    <source>
        <strain evidence="10">DJ080</strain>
    </source>
</reference>
<evidence type="ECO:0000313" key="10">
    <source>
        <dbReference type="EMBL" id="NRT88953.1"/>
    </source>
</evidence>
<dbReference type="RefSeq" id="WP_173711061.1">
    <property type="nucleotide sequence ID" value="NZ_JABSWW010000001.1"/>
</dbReference>
<comment type="caution">
    <text evidence="10">The sequence shown here is derived from an EMBL/GenBank/DDBJ whole genome shotgun (WGS) entry which is preliminary data.</text>
</comment>
<dbReference type="Pfam" id="PF20979">
    <property type="entry name" value="Arginosuc_syn_C"/>
    <property type="match status" value="1"/>
</dbReference>
<evidence type="ECO:0000259" key="9">
    <source>
        <dbReference type="Pfam" id="PF20979"/>
    </source>
</evidence>
<accession>A0AAX0B2N8</accession>
<feature type="domain" description="Arginosuccinate synthase C-terminal" evidence="9">
    <location>
        <begin position="181"/>
        <end position="357"/>
    </location>
</feature>
<dbReference type="InterPro" id="IPR048267">
    <property type="entry name" value="Arginosuc_syn_N"/>
</dbReference>
<evidence type="ECO:0000256" key="3">
    <source>
        <dbReference type="ARBA" id="ARBA00022571"/>
    </source>
</evidence>
<evidence type="ECO:0000313" key="11">
    <source>
        <dbReference type="Proteomes" id="UP001193748"/>
    </source>
</evidence>
<dbReference type="SUPFAM" id="SSF52402">
    <property type="entry name" value="Adenine nucleotide alpha hydrolases-like"/>
    <property type="match status" value="1"/>
</dbReference>